<evidence type="ECO:0000256" key="28">
    <source>
        <dbReference type="ARBA" id="ARBA00024320"/>
    </source>
</evidence>
<evidence type="ECO:0000256" key="26">
    <source>
        <dbReference type="ARBA" id="ARBA00023157"/>
    </source>
</evidence>
<evidence type="ECO:0000256" key="5">
    <source>
        <dbReference type="ARBA" id="ARBA00004414"/>
    </source>
</evidence>
<dbReference type="GO" id="GO:0016887">
    <property type="term" value="F:ATP hydrolysis activity"/>
    <property type="evidence" value="ECO:0007669"/>
    <property type="project" value="InterPro"/>
</dbReference>
<evidence type="ECO:0000256" key="38">
    <source>
        <dbReference type="ARBA" id="ARBA00048510"/>
    </source>
</evidence>
<evidence type="ECO:0000256" key="37">
    <source>
        <dbReference type="ARBA" id="ARBA00048455"/>
    </source>
</evidence>
<sequence length="759" mass="85160">MILLAISALARLGAQCALGEPLGHQLVWALCLSPAWVFSALLTRLERHWALPSVPTHGHGLPLLLFWAASMVQEALAFLGLHNPDWWFHLHSKRDMAEMAFYAARFVLSLLVFAIGLKGPSVPSSRDYFLYSRGHVQAAESQPLMEEGEHSTFKGFTAKLRLLLPFLWPKHSHRLQLVVLMCLVLLVSGRVVNVFIPLLSKKVVDSLKNEKALVYPWQDIMLYVFLWCLQGQGSSSLLSNVRSYFWISVQQYTVKEIEVELYSHLHHLSMRWHLSRKTGEVLKILDRGTTSVTSLLSYILFNILPAIADIVVAVVYFTVSFNAWFGLIVFVTMVLYLTCTIALTEWRTKFRREMNLLDNAAQARGVDALLNFETVKYYNAEDYEIAGYKECIEKYQVAEWRTNASLSLLNSCQTLVIALGVLAGTLLCAHMVVDQSAGLGVGDYVLFLTYIMQLYTPLNFLGTYYRMIQRSFIDMENMFDLLNAKAEVIDAVNAPNLKLTKGDIRFNNVCFSYNPERPILKNVSFTVPAGHTIALVGPSGAGKSTIIRLLFRLYDIQSGSITIDGQEVSQVKQKSLRQVIGVVPQDTVLFNNDIRYNIRYGRVEASDLEVEDAARAAELHQQILAFPKGYATVVGERGLKLSGGEKQRVAIARSLLKGPSIMLLDEATSSLDTQTERNIQASLDMICRNRTTLIVAHRLSTVIHADQILVLQDGEIVEIGSHEELLEYGGLYASMWQQQQQRADAQPGSEASDEGYPEP</sequence>
<dbReference type="GO" id="GO:0032585">
    <property type="term" value="C:multivesicular body membrane"/>
    <property type="evidence" value="ECO:0007669"/>
    <property type="project" value="UniProtKB-SubCell"/>
</dbReference>
<feature type="transmembrane region" description="Helical" evidence="42">
    <location>
        <begin position="323"/>
        <end position="344"/>
    </location>
</feature>
<feature type="signal peptide" evidence="43">
    <location>
        <begin position="1"/>
        <end position="19"/>
    </location>
</feature>
<comment type="catalytic activity">
    <reaction evidence="40">
        <text>coproporphyrin I(in) + ATP + H2O = coproporphyrin I(out) + ADP + phosphate + H(+)</text>
        <dbReference type="Rhea" id="RHEA:66768"/>
        <dbReference type="ChEBI" id="CHEBI:15377"/>
        <dbReference type="ChEBI" id="CHEBI:15378"/>
        <dbReference type="ChEBI" id="CHEBI:30616"/>
        <dbReference type="ChEBI" id="CHEBI:43474"/>
        <dbReference type="ChEBI" id="CHEBI:167478"/>
        <dbReference type="ChEBI" id="CHEBI:456216"/>
    </reaction>
    <physiologicalReaction direction="left-to-right" evidence="40">
        <dbReference type="Rhea" id="RHEA:66769"/>
    </physiologicalReaction>
</comment>
<reference evidence="46" key="1">
    <citation type="submission" date="2019-04" db="EMBL/GenBank/DDBJ databases">
        <title>An insight into the mialome of Ixodes scapularis.</title>
        <authorList>
            <person name="Ribeiro J.M."/>
            <person name="Mather T.N."/>
            <person name="Karim S."/>
        </authorList>
    </citation>
    <scope>NUCLEOTIDE SEQUENCE</scope>
</reference>
<evidence type="ECO:0000256" key="18">
    <source>
        <dbReference type="ARBA" id="ARBA00022787"/>
    </source>
</evidence>
<keyword evidence="20" id="KW-0067">ATP-binding</keyword>
<comment type="catalytic activity">
    <reaction evidence="33">
        <text>heme b(in) + ATP + H2O = heme b(out) + ADP + phosphate + H(+)</text>
        <dbReference type="Rhea" id="RHEA:19261"/>
        <dbReference type="ChEBI" id="CHEBI:15377"/>
        <dbReference type="ChEBI" id="CHEBI:15378"/>
        <dbReference type="ChEBI" id="CHEBI:30616"/>
        <dbReference type="ChEBI" id="CHEBI:43474"/>
        <dbReference type="ChEBI" id="CHEBI:60344"/>
        <dbReference type="ChEBI" id="CHEBI:456216"/>
        <dbReference type="EC" id="7.6.2.5"/>
    </reaction>
    <physiologicalReaction direction="left-to-right" evidence="33">
        <dbReference type="Rhea" id="RHEA:19262"/>
    </physiologicalReaction>
</comment>
<evidence type="ECO:0000256" key="40">
    <source>
        <dbReference type="ARBA" id="ARBA00049398"/>
    </source>
</evidence>
<keyword evidence="27" id="KW-0458">Lysosome</keyword>
<feature type="transmembrane region" description="Helical" evidence="42">
    <location>
        <begin position="177"/>
        <end position="200"/>
    </location>
</feature>
<evidence type="ECO:0000256" key="17">
    <source>
        <dbReference type="ARBA" id="ARBA00022753"/>
    </source>
</evidence>
<keyword evidence="16" id="KW-0547">Nucleotide-binding</keyword>
<evidence type="ECO:0000256" key="19">
    <source>
        <dbReference type="ARBA" id="ARBA00022824"/>
    </source>
</evidence>
<comment type="subcellular location">
    <subcellularLocation>
        <location evidence="8">Cell membrane</location>
        <topology evidence="8">Multi-pass membrane protein</topology>
    </subcellularLocation>
    <subcellularLocation>
        <location evidence="1">Early endosome membrane</location>
    </subcellularLocation>
    <subcellularLocation>
        <location evidence="6">Endoplasmic reticulum membrane</location>
        <topology evidence="6">Multi-pass membrane protein</topology>
    </subcellularLocation>
    <subcellularLocation>
        <location evidence="3">Endosome membrane</location>
        <topology evidence="3">Multi-pass membrane protein</topology>
    </subcellularLocation>
    <subcellularLocation>
        <location evidence="2">Endosome</location>
        <location evidence="2">Multivesicular body membrane</location>
    </subcellularLocation>
    <subcellularLocation>
        <location evidence="9">Golgi apparatus membrane</location>
        <topology evidence="9">Multi-pass membrane protein</topology>
    </subcellularLocation>
    <subcellularLocation>
        <location evidence="5">Late endosome membrane</location>
    </subcellularLocation>
    <subcellularLocation>
        <location evidence="10">Lysosome membrane</location>
    </subcellularLocation>
    <subcellularLocation>
        <location evidence="28">Melanosome membrane</location>
    </subcellularLocation>
    <subcellularLocation>
        <location evidence="4">Mitochondrion outer membrane</location>
        <topology evidence="4">Multi-pass membrane protein</topology>
    </subcellularLocation>
    <subcellularLocation>
        <location evidence="7">Secreted</location>
        <location evidence="7">Extracellular exosome</location>
    </subcellularLocation>
</comment>
<dbReference type="SUPFAM" id="SSF90123">
    <property type="entry name" value="ABC transporter transmembrane region"/>
    <property type="match status" value="1"/>
</dbReference>
<protein>
    <recommendedName>
        <fullName evidence="31">ATP-binding cassette sub-family B member 6</fullName>
        <ecNumber evidence="30">7.6.2.5</ecNumber>
    </recommendedName>
    <alternativeName>
        <fullName evidence="32">ABC-type heme transporter ABCB6</fullName>
    </alternativeName>
</protein>
<dbReference type="FunFam" id="3.40.50.300:FF:000186">
    <property type="entry name" value="ATP-binding cassette sub-family B member 7, mitochondrial"/>
    <property type="match status" value="1"/>
</dbReference>
<evidence type="ECO:0000259" key="45">
    <source>
        <dbReference type="PROSITE" id="PS50929"/>
    </source>
</evidence>
<feature type="region of interest" description="Disordered" evidence="41">
    <location>
        <begin position="739"/>
        <end position="759"/>
    </location>
</feature>
<dbReference type="Pfam" id="PF16185">
    <property type="entry name" value="MTABC_N"/>
    <property type="match status" value="1"/>
</dbReference>
<evidence type="ECO:0000256" key="15">
    <source>
        <dbReference type="ARBA" id="ARBA00022692"/>
    </source>
</evidence>
<evidence type="ECO:0000259" key="44">
    <source>
        <dbReference type="PROSITE" id="PS50893"/>
    </source>
</evidence>
<evidence type="ECO:0000256" key="25">
    <source>
        <dbReference type="ARBA" id="ARBA00023136"/>
    </source>
</evidence>
<dbReference type="VEuPathDB" id="VectorBase:ISCP_034176"/>
<dbReference type="InterPro" id="IPR036640">
    <property type="entry name" value="ABC1_TM_sf"/>
</dbReference>
<evidence type="ECO:0000256" key="12">
    <source>
        <dbReference type="ARBA" id="ARBA00022448"/>
    </source>
</evidence>
<evidence type="ECO:0000256" key="36">
    <source>
        <dbReference type="ARBA" id="ARBA00048309"/>
    </source>
</evidence>
<keyword evidence="24" id="KW-0496">Mitochondrion</keyword>
<keyword evidence="26" id="KW-1015">Disulfide bond</keyword>
<comment type="subunit">
    <text evidence="11">Homodimer.</text>
</comment>
<evidence type="ECO:0000256" key="20">
    <source>
        <dbReference type="ARBA" id="ARBA00022840"/>
    </source>
</evidence>
<keyword evidence="23" id="KW-0333">Golgi apparatus</keyword>
<organism evidence="46">
    <name type="scientific">Ixodes scapularis</name>
    <name type="common">Black-legged tick</name>
    <name type="synonym">Deer tick</name>
    <dbReference type="NCBI Taxonomy" id="6945"/>
    <lineage>
        <taxon>Eukaryota</taxon>
        <taxon>Metazoa</taxon>
        <taxon>Ecdysozoa</taxon>
        <taxon>Arthropoda</taxon>
        <taxon>Chelicerata</taxon>
        <taxon>Arachnida</taxon>
        <taxon>Acari</taxon>
        <taxon>Parasitiformes</taxon>
        <taxon>Ixodida</taxon>
        <taxon>Ixodoidea</taxon>
        <taxon>Ixodidae</taxon>
        <taxon>Ixodinae</taxon>
        <taxon>Ixodes</taxon>
    </lineage>
</organism>
<dbReference type="Gene3D" id="3.40.50.300">
    <property type="entry name" value="P-loop containing nucleotide triphosphate hydrolases"/>
    <property type="match status" value="1"/>
</dbReference>
<feature type="transmembrane region" description="Helical" evidence="42">
    <location>
        <begin position="99"/>
        <end position="117"/>
    </location>
</feature>
<feature type="domain" description="ABC transporter" evidence="44">
    <location>
        <begin position="504"/>
        <end position="738"/>
    </location>
</feature>
<evidence type="ECO:0000256" key="10">
    <source>
        <dbReference type="ARBA" id="ARBA00004656"/>
    </source>
</evidence>
<dbReference type="Pfam" id="PF00005">
    <property type="entry name" value="ABC_tran"/>
    <property type="match status" value="1"/>
</dbReference>
<evidence type="ECO:0000256" key="14">
    <source>
        <dbReference type="ARBA" id="ARBA00022525"/>
    </source>
</evidence>
<feature type="domain" description="ABC transmembrane type-1" evidence="45">
    <location>
        <begin position="180"/>
        <end position="470"/>
    </location>
</feature>
<evidence type="ECO:0000256" key="2">
    <source>
        <dbReference type="ARBA" id="ARBA00004333"/>
    </source>
</evidence>
<dbReference type="GO" id="GO:0005524">
    <property type="term" value="F:ATP binding"/>
    <property type="evidence" value="ECO:0007669"/>
    <property type="project" value="UniProtKB-KW"/>
</dbReference>
<dbReference type="EMBL" id="GHJT01002833">
    <property type="protein sequence ID" value="MOY36804.1"/>
    <property type="molecule type" value="Transcribed_RNA"/>
</dbReference>
<keyword evidence="43" id="KW-0732">Signal</keyword>
<dbReference type="GO" id="GO:0005765">
    <property type="term" value="C:lysosomal membrane"/>
    <property type="evidence" value="ECO:0007669"/>
    <property type="project" value="UniProtKB-SubCell"/>
</dbReference>
<dbReference type="PROSITE" id="PS50929">
    <property type="entry name" value="ABC_TM1F"/>
    <property type="match status" value="1"/>
</dbReference>
<keyword evidence="22 42" id="KW-1133">Transmembrane helix</keyword>
<evidence type="ECO:0000256" key="29">
    <source>
        <dbReference type="ARBA" id="ARBA00024363"/>
    </source>
</evidence>
<dbReference type="InterPro" id="IPR039421">
    <property type="entry name" value="Type_1_exporter"/>
</dbReference>
<keyword evidence="18" id="KW-1000">Mitochondrion outer membrane</keyword>
<evidence type="ECO:0000256" key="8">
    <source>
        <dbReference type="ARBA" id="ARBA00004651"/>
    </source>
</evidence>
<evidence type="ECO:0000256" key="6">
    <source>
        <dbReference type="ARBA" id="ARBA00004477"/>
    </source>
</evidence>
<dbReference type="InterPro" id="IPR027417">
    <property type="entry name" value="P-loop_NTPase"/>
</dbReference>
<evidence type="ECO:0000256" key="39">
    <source>
        <dbReference type="ARBA" id="ARBA00048636"/>
    </source>
</evidence>
<evidence type="ECO:0000256" key="21">
    <source>
        <dbReference type="ARBA" id="ARBA00022967"/>
    </source>
</evidence>
<feature type="transmembrane region" description="Helical" evidence="42">
    <location>
        <begin position="415"/>
        <end position="433"/>
    </location>
</feature>
<dbReference type="InterPro" id="IPR017871">
    <property type="entry name" value="ABC_transporter-like_CS"/>
</dbReference>
<keyword evidence="13" id="KW-1003">Cell membrane</keyword>
<evidence type="ECO:0000256" key="3">
    <source>
        <dbReference type="ARBA" id="ARBA00004337"/>
    </source>
</evidence>
<dbReference type="PROSITE" id="PS00211">
    <property type="entry name" value="ABC_TRANSPORTER_1"/>
    <property type="match status" value="1"/>
</dbReference>
<comment type="catalytic activity">
    <reaction evidence="38">
        <text>uroporphyrin III(in) + ATP + H2O = uroporphyrin III(out) + ADP + phosphate + H(+)</text>
        <dbReference type="Rhea" id="RHEA:66776"/>
        <dbReference type="ChEBI" id="CHEBI:15377"/>
        <dbReference type="ChEBI" id="CHEBI:15378"/>
        <dbReference type="ChEBI" id="CHEBI:30616"/>
        <dbReference type="ChEBI" id="CHEBI:43474"/>
        <dbReference type="ChEBI" id="CHEBI:167479"/>
        <dbReference type="ChEBI" id="CHEBI:456216"/>
    </reaction>
    <physiologicalReaction direction="left-to-right" evidence="38">
        <dbReference type="Rhea" id="RHEA:66777"/>
    </physiologicalReaction>
</comment>
<feature type="transmembrane region" description="Helical" evidence="42">
    <location>
        <begin position="295"/>
        <end position="317"/>
    </location>
</feature>
<dbReference type="InterPro" id="IPR003439">
    <property type="entry name" value="ABC_transporter-like_ATP-bd"/>
</dbReference>
<dbReference type="GO" id="GO:0005886">
    <property type="term" value="C:plasma membrane"/>
    <property type="evidence" value="ECO:0007669"/>
    <property type="project" value="UniProtKB-SubCell"/>
</dbReference>
<evidence type="ECO:0000256" key="7">
    <source>
        <dbReference type="ARBA" id="ARBA00004550"/>
    </source>
</evidence>
<comment type="catalytic activity">
    <reaction evidence="36">
        <text>protoporphyrin IX(in) + ATP + H2O = protoporphyrin IX(out) + ADP + phosphate + H(+)</text>
        <dbReference type="Rhea" id="RHEA:61336"/>
        <dbReference type="ChEBI" id="CHEBI:15377"/>
        <dbReference type="ChEBI" id="CHEBI:15378"/>
        <dbReference type="ChEBI" id="CHEBI:30616"/>
        <dbReference type="ChEBI" id="CHEBI:43474"/>
        <dbReference type="ChEBI" id="CHEBI:57306"/>
        <dbReference type="ChEBI" id="CHEBI:456216"/>
    </reaction>
    <physiologicalReaction direction="left-to-right" evidence="36">
        <dbReference type="Rhea" id="RHEA:61337"/>
    </physiologicalReaction>
</comment>
<dbReference type="GO" id="GO:0005789">
    <property type="term" value="C:endoplasmic reticulum membrane"/>
    <property type="evidence" value="ECO:0007669"/>
    <property type="project" value="UniProtKB-SubCell"/>
</dbReference>
<evidence type="ECO:0000256" key="42">
    <source>
        <dbReference type="SAM" id="Phobius"/>
    </source>
</evidence>
<evidence type="ECO:0000256" key="33">
    <source>
        <dbReference type="ARBA" id="ARBA00047649"/>
    </source>
</evidence>
<dbReference type="VEuPathDB" id="VectorBase:ISCW021257"/>
<evidence type="ECO:0000256" key="23">
    <source>
        <dbReference type="ARBA" id="ARBA00023034"/>
    </source>
</evidence>
<dbReference type="GO" id="GO:0005576">
    <property type="term" value="C:extracellular region"/>
    <property type="evidence" value="ECO:0007669"/>
    <property type="project" value="UniProtKB-SubCell"/>
</dbReference>
<dbReference type="GO" id="GO:0000139">
    <property type="term" value="C:Golgi membrane"/>
    <property type="evidence" value="ECO:0007669"/>
    <property type="project" value="UniProtKB-SubCell"/>
</dbReference>
<evidence type="ECO:0000256" key="4">
    <source>
        <dbReference type="ARBA" id="ARBA00004374"/>
    </source>
</evidence>
<dbReference type="SUPFAM" id="SSF52540">
    <property type="entry name" value="P-loop containing nucleoside triphosphate hydrolases"/>
    <property type="match status" value="1"/>
</dbReference>
<evidence type="ECO:0000256" key="41">
    <source>
        <dbReference type="SAM" id="MobiDB-lite"/>
    </source>
</evidence>
<feature type="transmembrane region" description="Helical" evidence="42">
    <location>
        <begin position="445"/>
        <end position="465"/>
    </location>
</feature>
<dbReference type="GO" id="GO:0005741">
    <property type="term" value="C:mitochondrial outer membrane"/>
    <property type="evidence" value="ECO:0007669"/>
    <property type="project" value="UniProtKB-SubCell"/>
</dbReference>
<evidence type="ECO:0000256" key="24">
    <source>
        <dbReference type="ARBA" id="ARBA00023128"/>
    </source>
</evidence>
<keyword evidence="14" id="KW-0964">Secreted</keyword>
<feature type="transmembrane region" description="Helical" evidence="42">
    <location>
        <begin position="26"/>
        <end position="45"/>
    </location>
</feature>
<dbReference type="PANTHER" id="PTHR24221:SF654">
    <property type="entry name" value="ATP-BINDING CASSETTE SUB-FAMILY B MEMBER 6"/>
    <property type="match status" value="1"/>
</dbReference>
<keyword evidence="15 42" id="KW-0812">Transmembrane</keyword>
<dbReference type="InterPro" id="IPR003593">
    <property type="entry name" value="AAA+_ATPase"/>
</dbReference>
<evidence type="ECO:0000256" key="27">
    <source>
        <dbReference type="ARBA" id="ARBA00023228"/>
    </source>
</evidence>
<comment type="catalytic activity">
    <reaction evidence="39">
        <text>coproporphyrin III(in) + ATP + H2O = coproporphyrin III(out) + ADP + phosphate + H(+)</text>
        <dbReference type="Rhea" id="RHEA:66664"/>
        <dbReference type="ChEBI" id="CHEBI:15377"/>
        <dbReference type="ChEBI" id="CHEBI:15378"/>
        <dbReference type="ChEBI" id="CHEBI:30616"/>
        <dbReference type="ChEBI" id="CHEBI:43474"/>
        <dbReference type="ChEBI" id="CHEBI:131725"/>
        <dbReference type="ChEBI" id="CHEBI:456216"/>
    </reaction>
    <physiologicalReaction direction="left-to-right" evidence="39">
        <dbReference type="Rhea" id="RHEA:66665"/>
    </physiologicalReaction>
</comment>
<accession>A0A4D5RIV3</accession>
<keyword evidence="25 42" id="KW-0472">Membrane</keyword>
<evidence type="ECO:0000256" key="22">
    <source>
        <dbReference type="ARBA" id="ARBA00022989"/>
    </source>
</evidence>
<comment type="catalytic activity">
    <reaction evidence="34">
        <text>coproporphyrinogen III(in) + ATP + H2O = coproporphyrinogen III(out) + ADP + phosphate + H(+)</text>
        <dbReference type="Rhea" id="RHEA:66680"/>
        <dbReference type="ChEBI" id="CHEBI:15377"/>
        <dbReference type="ChEBI" id="CHEBI:15378"/>
        <dbReference type="ChEBI" id="CHEBI:30616"/>
        <dbReference type="ChEBI" id="CHEBI:43474"/>
        <dbReference type="ChEBI" id="CHEBI:57309"/>
        <dbReference type="ChEBI" id="CHEBI:456216"/>
    </reaction>
    <physiologicalReaction direction="left-to-right" evidence="34">
        <dbReference type="Rhea" id="RHEA:66681"/>
    </physiologicalReaction>
</comment>
<evidence type="ECO:0000256" key="1">
    <source>
        <dbReference type="ARBA" id="ARBA00004146"/>
    </source>
</evidence>
<dbReference type="VEuPathDB" id="VectorBase:ISCI021257"/>
<keyword evidence="19" id="KW-0256">Endoplasmic reticulum</keyword>
<dbReference type="Gene3D" id="1.20.1560.10">
    <property type="entry name" value="ABC transporter type 1, transmembrane domain"/>
    <property type="match status" value="1"/>
</dbReference>
<evidence type="ECO:0000313" key="46">
    <source>
        <dbReference type="EMBL" id="MOY36804.1"/>
    </source>
</evidence>
<comment type="similarity">
    <text evidence="29">Belongs to the ABC transporter superfamily. ABCB family. Heavy Metal importer (TC 3.A.1.210) subfamily.</text>
</comment>
<evidence type="ECO:0000256" key="31">
    <source>
        <dbReference type="ARBA" id="ARBA00024439"/>
    </source>
</evidence>
<dbReference type="CDD" id="cd18581">
    <property type="entry name" value="ABC_6TM_ABCB6"/>
    <property type="match status" value="1"/>
</dbReference>
<dbReference type="InterPro" id="IPR011527">
    <property type="entry name" value="ABC1_TM_dom"/>
</dbReference>
<dbReference type="Pfam" id="PF00664">
    <property type="entry name" value="ABC_membrane"/>
    <property type="match status" value="1"/>
</dbReference>
<name>A0A4D5RIV3_IXOSC</name>
<dbReference type="GO" id="GO:0031901">
    <property type="term" value="C:early endosome membrane"/>
    <property type="evidence" value="ECO:0007669"/>
    <property type="project" value="UniProtKB-SubCell"/>
</dbReference>
<proteinExistence type="inferred from homology"/>
<evidence type="ECO:0000256" key="35">
    <source>
        <dbReference type="ARBA" id="ARBA00047789"/>
    </source>
</evidence>
<dbReference type="InterPro" id="IPR032410">
    <property type="entry name" value="ABCB6_N"/>
</dbReference>
<dbReference type="CDD" id="cd03253">
    <property type="entry name" value="ABCC_ATM1_transporter"/>
    <property type="match status" value="1"/>
</dbReference>
<dbReference type="OrthoDB" id="6500128at2759"/>
<evidence type="ECO:0000256" key="13">
    <source>
        <dbReference type="ARBA" id="ARBA00022475"/>
    </source>
</evidence>
<comment type="catalytic activity">
    <reaction evidence="35">
        <text>uroporphyrin I(in) + ATP + H2O = uroporphyrin I(out) + ADP + phosphate + H(+)</text>
        <dbReference type="Rhea" id="RHEA:66772"/>
        <dbReference type="ChEBI" id="CHEBI:15377"/>
        <dbReference type="ChEBI" id="CHEBI:15378"/>
        <dbReference type="ChEBI" id="CHEBI:30616"/>
        <dbReference type="ChEBI" id="CHEBI:43474"/>
        <dbReference type="ChEBI" id="CHEBI:167480"/>
        <dbReference type="ChEBI" id="CHEBI:456216"/>
    </reaction>
    <physiologicalReaction direction="left-to-right" evidence="35">
        <dbReference type="Rhea" id="RHEA:66773"/>
    </physiologicalReaction>
</comment>
<comment type="catalytic activity">
    <reaction evidence="37">
        <text>pheophorbide a(in) + ATP + H2O = pheophorbide a(out) + ADP + phosphate + H(+)</text>
        <dbReference type="Rhea" id="RHEA:61360"/>
        <dbReference type="ChEBI" id="CHEBI:15377"/>
        <dbReference type="ChEBI" id="CHEBI:15378"/>
        <dbReference type="ChEBI" id="CHEBI:30616"/>
        <dbReference type="ChEBI" id="CHEBI:43474"/>
        <dbReference type="ChEBI" id="CHEBI:58687"/>
        <dbReference type="ChEBI" id="CHEBI:456216"/>
    </reaction>
    <physiologicalReaction direction="left-to-right" evidence="37">
        <dbReference type="Rhea" id="RHEA:61361"/>
    </physiologicalReaction>
</comment>
<keyword evidence="12" id="KW-0813">Transport</keyword>
<evidence type="ECO:0000256" key="30">
    <source>
        <dbReference type="ARBA" id="ARBA00024385"/>
    </source>
</evidence>
<feature type="transmembrane region" description="Helical" evidence="42">
    <location>
        <begin position="57"/>
        <end position="79"/>
    </location>
</feature>
<evidence type="ECO:0000256" key="43">
    <source>
        <dbReference type="SAM" id="SignalP"/>
    </source>
</evidence>
<keyword evidence="17" id="KW-0967">Endosome</keyword>
<dbReference type="GO" id="GO:0015439">
    <property type="term" value="F:ABC-type heme transporter activity"/>
    <property type="evidence" value="ECO:0007669"/>
    <property type="project" value="UniProtKB-EC"/>
</dbReference>
<feature type="chain" id="PRO_5020032948" description="ATP-binding cassette sub-family B member 6" evidence="43">
    <location>
        <begin position="20"/>
        <end position="759"/>
    </location>
</feature>
<evidence type="ECO:0000256" key="34">
    <source>
        <dbReference type="ARBA" id="ARBA00047753"/>
    </source>
</evidence>
<evidence type="ECO:0000256" key="16">
    <source>
        <dbReference type="ARBA" id="ARBA00022741"/>
    </source>
</evidence>
<evidence type="ECO:0000256" key="11">
    <source>
        <dbReference type="ARBA" id="ARBA00011738"/>
    </source>
</evidence>
<evidence type="ECO:0000256" key="32">
    <source>
        <dbReference type="ARBA" id="ARBA00031413"/>
    </source>
</evidence>
<dbReference type="AlphaFoldDB" id="A0A4D5RIV3"/>
<dbReference type="PROSITE" id="PS50893">
    <property type="entry name" value="ABC_TRANSPORTER_2"/>
    <property type="match status" value="1"/>
</dbReference>
<evidence type="ECO:0000256" key="9">
    <source>
        <dbReference type="ARBA" id="ARBA00004653"/>
    </source>
</evidence>
<keyword evidence="21" id="KW-1278">Translocase</keyword>
<dbReference type="PANTHER" id="PTHR24221">
    <property type="entry name" value="ATP-BINDING CASSETTE SUB-FAMILY B"/>
    <property type="match status" value="1"/>
</dbReference>
<dbReference type="SMART" id="SM00382">
    <property type="entry name" value="AAA"/>
    <property type="match status" value="1"/>
</dbReference>
<dbReference type="EC" id="7.6.2.5" evidence="30"/>